<keyword evidence="8" id="KW-0032">Aminotransferase</keyword>
<dbReference type="GO" id="GO:0030170">
    <property type="term" value="F:pyridoxal phosphate binding"/>
    <property type="evidence" value="ECO:0007669"/>
    <property type="project" value="InterPro"/>
</dbReference>
<keyword evidence="9" id="KW-1185">Reference proteome</keyword>
<dbReference type="GO" id="GO:0003700">
    <property type="term" value="F:DNA-binding transcription factor activity"/>
    <property type="evidence" value="ECO:0007669"/>
    <property type="project" value="InterPro"/>
</dbReference>
<name>A0A7J5BP78_9MICO</name>
<dbReference type="AlphaFoldDB" id="A0A7J5BP78"/>
<keyword evidence="5" id="KW-0804">Transcription</keyword>
<dbReference type="InterPro" id="IPR015424">
    <property type="entry name" value="PyrdxlP-dep_Trfase"/>
</dbReference>
<accession>A0A7J5BP78</accession>
<keyword evidence="3" id="KW-0805">Transcription regulation</keyword>
<dbReference type="InterPro" id="IPR051446">
    <property type="entry name" value="HTH_trans_reg/aminotransferase"/>
</dbReference>
<evidence type="ECO:0000256" key="2">
    <source>
        <dbReference type="ARBA" id="ARBA00022898"/>
    </source>
</evidence>
<feature type="domain" description="HTH gntR-type" evidence="7">
    <location>
        <begin position="10"/>
        <end position="78"/>
    </location>
</feature>
<dbReference type="GO" id="GO:0003677">
    <property type="term" value="F:DNA binding"/>
    <property type="evidence" value="ECO:0007669"/>
    <property type="project" value="UniProtKB-KW"/>
</dbReference>
<dbReference type="OrthoDB" id="4336542at2"/>
<organism evidence="8 9">
    <name type="scientific">Pseudoclavibacter chungangensis</name>
    <dbReference type="NCBI Taxonomy" id="587635"/>
    <lineage>
        <taxon>Bacteria</taxon>
        <taxon>Bacillati</taxon>
        <taxon>Actinomycetota</taxon>
        <taxon>Actinomycetes</taxon>
        <taxon>Micrococcales</taxon>
        <taxon>Microbacteriaceae</taxon>
        <taxon>Pseudoclavibacter</taxon>
    </lineage>
</organism>
<dbReference type="SMART" id="SM00345">
    <property type="entry name" value="HTH_GNTR"/>
    <property type="match status" value="1"/>
</dbReference>
<dbReference type="InterPro" id="IPR004839">
    <property type="entry name" value="Aminotransferase_I/II_large"/>
</dbReference>
<evidence type="ECO:0000256" key="5">
    <source>
        <dbReference type="ARBA" id="ARBA00023163"/>
    </source>
</evidence>
<sequence>MDVSPDRIAGDSAQEIAESVRGLIDSGELAPGDALPPYRRLAEHLGVNRNTTIAAYRQLAVAGAVETRGRGGTIVLGPHLGTEEGFLLGTTLRDVGSGNPDAALLPNPADVSLPAAPPRLYGETPIDPALAAWATEWIRADRARPFSLSVTSGAVDAVERLLAGALAVGDAVALEDPCYLTSINTTRVAGYRTIPVPVDADGMTPDGLRAALEQGARAVVCTPRAHNPTGVSVSPERAAELRATLEGYPNVLVVEDDHFSLLSTSTPVSIVPPEHRRWALVRSVSKFLGPDLRLALVATDDDTARRLALRTGSGATWVSHLLQRTVHALVSDASVLARVRQARAHYAKRNLAFVERLRLVGVPTASRDGLNVWVDVATDATEVADGLADRGWLVREGGMFTLGDEASTRLRFTVHDLTDAEQETLVEDLIAAREAAANGLSPSAGTTHRSPDVHESGTRGEDAP</sequence>
<evidence type="ECO:0000313" key="9">
    <source>
        <dbReference type="Proteomes" id="UP000467240"/>
    </source>
</evidence>
<gene>
    <name evidence="8" type="ORF">F8O01_16910</name>
</gene>
<comment type="similarity">
    <text evidence="1">In the C-terminal section; belongs to the class-I pyridoxal-phosphate-dependent aminotransferase family.</text>
</comment>
<protein>
    <submittedName>
        <fullName evidence="8">Aminotransferase class I/II-fold pyridoxal phosphate-dependent enzyme</fullName>
    </submittedName>
</protein>
<dbReference type="InterPro" id="IPR000524">
    <property type="entry name" value="Tscrpt_reg_HTH_GntR"/>
</dbReference>
<evidence type="ECO:0000256" key="6">
    <source>
        <dbReference type="SAM" id="MobiDB-lite"/>
    </source>
</evidence>
<dbReference type="CDD" id="cd00609">
    <property type="entry name" value="AAT_like"/>
    <property type="match status" value="1"/>
</dbReference>
<dbReference type="PROSITE" id="PS50949">
    <property type="entry name" value="HTH_GNTR"/>
    <property type="match status" value="1"/>
</dbReference>
<dbReference type="Proteomes" id="UP000467240">
    <property type="component" value="Unassembled WGS sequence"/>
</dbReference>
<dbReference type="InterPro" id="IPR036390">
    <property type="entry name" value="WH_DNA-bd_sf"/>
</dbReference>
<reference evidence="8 9" key="1">
    <citation type="submission" date="2019-09" db="EMBL/GenBank/DDBJ databases">
        <title>Phylogeny of genus Pseudoclavibacter and closely related genus.</title>
        <authorList>
            <person name="Li Y."/>
        </authorList>
    </citation>
    <scope>NUCLEOTIDE SEQUENCE [LARGE SCALE GENOMIC DNA]</scope>
    <source>
        <strain evidence="8 9">DSM 23821</strain>
    </source>
</reference>
<dbReference type="SUPFAM" id="SSF53383">
    <property type="entry name" value="PLP-dependent transferases"/>
    <property type="match status" value="1"/>
</dbReference>
<dbReference type="EMBL" id="WBJZ01000032">
    <property type="protein sequence ID" value="KAB1652308.1"/>
    <property type="molecule type" value="Genomic_DNA"/>
</dbReference>
<dbReference type="InterPro" id="IPR015421">
    <property type="entry name" value="PyrdxlP-dep_Trfase_major"/>
</dbReference>
<dbReference type="CDD" id="cd07377">
    <property type="entry name" value="WHTH_GntR"/>
    <property type="match status" value="1"/>
</dbReference>
<comment type="caution">
    <text evidence="8">The sequence shown here is derived from an EMBL/GenBank/DDBJ whole genome shotgun (WGS) entry which is preliminary data.</text>
</comment>
<dbReference type="Pfam" id="PF00155">
    <property type="entry name" value="Aminotran_1_2"/>
    <property type="match status" value="1"/>
</dbReference>
<dbReference type="PANTHER" id="PTHR46577">
    <property type="entry name" value="HTH-TYPE TRANSCRIPTIONAL REGULATORY PROTEIN GABR"/>
    <property type="match status" value="1"/>
</dbReference>
<dbReference type="InterPro" id="IPR036388">
    <property type="entry name" value="WH-like_DNA-bd_sf"/>
</dbReference>
<keyword evidence="4" id="KW-0238">DNA-binding</keyword>
<feature type="region of interest" description="Disordered" evidence="6">
    <location>
        <begin position="436"/>
        <end position="464"/>
    </location>
</feature>
<keyword evidence="8" id="KW-0808">Transferase</keyword>
<evidence type="ECO:0000256" key="3">
    <source>
        <dbReference type="ARBA" id="ARBA00023015"/>
    </source>
</evidence>
<dbReference type="Gene3D" id="1.10.10.10">
    <property type="entry name" value="Winged helix-like DNA-binding domain superfamily/Winged helix DNA-binding domain"/>
    <property type="match status" value="1"/>
</dbReference>
<proteinExistence type="inferred from homology"/>
<keyword evidence="2" id="KW-0663">Pyridoxal phosphate</keyword>
<evidence type="ECO:0000313" key="8">
    <source>
        <dbReference type="EMBL" id="KAB1652308.1"/>
    </source>
</evidence>
<dbReference type="RefSeq" id="WP_158042084.1">
    <property type="nucleotide sequence ID" value="NZ_JACCFV010000001.1"/>
</dbReference>
<dbReference type="SUPFAM" id="SSF46785">
    <property type="entry name" value="Winged helix' DNA-binding domain"/>
    <property type="match status" value="1"/>
</dbReference>
<dbReference type="GO" id="GO:0008483">
    <property type="term" value="F:transaminase activity"/>
    <property type="evidence" value="ECO:0007669"/>
    <property type="project" value="UniProtKB-KW"/>
</dbReference>
<evidence type="ECO:0000256" key="4">
    <source>
        <dbReference type="ARBA" id="ARBA00023125"/>
    </source>
</evidence>
<dbReference type="Pfam" id="PF00392">
    <property type="entry name" value="GntR"/>
    <property type="match status" value="1"/>
</dbReference>
<feature type="compositionally biased region" description="Basic and acidic residues" evidence="6">
    <location>
        <begin position="449"/>
        <end position="464"/>
    </location>
</feature>
<evidence type="ECO:0000259" key="7">
    <source>
        <dbReference type="PROSITE" id="PS50949"/>
    </source>
</evidence>
<dbReference type="PANTHER" id="PTHR46577:SF1">
    <property type="entry name" value="HTH-TYPE TRANSCRIPTIONAL REGULATORY PROTEIN GABR"/>
    <property type="match status" value="1"/>
</dbReference>
<evidence type="ECO:0000256" key="1">
    <source>
        <dbReference type="ARBA" id="ARBA00005384"/>
    </source>
</evidence>
<dbReference type="Gene3D" id="3.40.640.10">
    <property type="entry name" value="Type I PLP-dependent aspartate aminotransferase-like (Major domain)"/>
    <property type="match status" value="1"/>
</dbReference>